<dbReference type="STRING" id="342108.amb3192"/>
<dbReference type="PROSITE" id="PS50111">
    <property type="entry name" value="CHEMOTAXIS_TRANSDUC_2"/>
    <property type="match status" value="1"/>
</dbReference>
<protein>
    <submittedName>
        <fullName evidence="5">Methyl-accepting chemotaxis protein</fullName>
    </submittedName>
</protein>
<dbReference type="HOGENOM" id="CLU_000445_21_1_5"/>
<dbReference type="EMBL" id="AP007255">
    <property type="protein sequence ID" value="BAE51996.1"/>
    <property type="molecule type" value="Genomic_DNA"/>
</dbReference>
<dbReference type="GO" id="GO:0007165">
    <property type="term" value="P:signal transduction"/>
    <property type="evidence" value="ECO:0007669"/>
    <property type="project" value="UniProtKB-KW"/>
</dbReference>
<feature type="domain" description="Methyl-accepting transducer" evidence="4">
    <location>
        <begin position="96"/>
        <end position="325"/>
    </location>
</feature>
<sequence length="477" mass="49668">MWTLGVGTQGDVMAWIFGGKTAAKADLRPMDVANDQALSSLQSESIGAALDQLLAGKYHSVPAGTCPVTAKIKALADRLESQAQANLRLDVGLSVNVNEAVTKAAGMMRDVGEVDRRAQAIAVAAEQLVSSVAEIARTSKAAAEDAGAAESVAQESHGAADQAIGAMQAIAEAVQAAAGKVDSLAEASVQIGDIVNQIEDIASQTNLLALNATIEAARAGEAGKGFAVVANEVKNLANQTARATVDIRARIESLRVEMGEIVRTMQDGAGAVEHGKEVISATSDGMGRLSTQVQGVSVKMAQIAGILNQQSAASAEVAEGVGAIAGLSARNVATINDVVEEMDGASKGIVAALNEMAALEIDDFTLHVAKSDHMLWRKRLADMVVGREVLNPDDLADHTKCRLGKWCSTLTDESILRHPAYAALEAPHREVHRNGIDAARCFKNGDLDGALAAIARAAEASVGVMKCLDDLGDRRRF</sequence>
<dbReference type="Gene3D" id="1.20.120.30">
    <property type="entry name" value="Aspartate receptor, ligand-binding domain"/>
    <property type="match status" value="1"/>
</dbReference>
<evidence type="ECO:0000256" key="3">
    <source>
        <dbReference type="PROSITE-ProRule" id="PRU00284"/>
    </source>
</evidence>
<proteinExistence type="inferred from homology"/>
<evidence type="ECO:0000313" key="5">
    <source>
        <dbReference type="EMBL" id="BAE51996.1"/>
    </source>
</evidence>
<evidence type="ECO:0000313" key="6">
    <source>
        <dbReference type="Proteomes" id="UP000007058"/>
    </source>
</evidence>
<keyword evidence="6" id="KW-1185">Reference proteome</keyword>
<evidence type="ECO:0000256" key="2">
    <source>
        <dbReference type="ARBA" id="ARBA00029447"/>
    </source>
</evidence>
<organism evidence="5 6">
    <name type="scientific">Paramagnetospirillum magneticum (strain ATCC 700264 / AMB-1)</name>
    <name type="common">Magnetospirillum magneticum</name>
    <dbReference type="NCBI Taxonomy" id="342108"/>
    <lineage>
        <taxon>Bacteria</taxon>
        <taxon>Pseudomonadati</taxon>
        <taxon>Pseudomonadota</taxon>
        <taxon>Alphaproteobacteria</taxon>
        <taxon>Rhodospirillales</taxon>
        <taxon>Magnetospirillaceae</taxon>
        <taxon>Paramagnetospirillum</taxon>
    </lineage>
</organism>
<dbReference type="SUPFAM" id="SSF58104">
    <property type="entry name" value="Methyl-accepting chemotaxis protein (MCP) signaling domain"/>
    <property type="match status" value="1"/>
</dbReference>
<dbReference type="GO" id="GO:0004888">
    <property type="term" value="F:transmembrane signaling receptor activity"/>
    <property type="evidence" value="ECO:0007669"/>
    <property type="project" value="InterPro"/>
</dbReference>
<dbReference type="Gene3D" id="1.10.287.950">
    <property type="entry name" value="Methyl-accepting chemotaxis protein"/>
    <property type="match status" value="1"/>
</dbReference>
<dbReference type="PANTHER" id="PTHR32089:SF112">
    <property type="entry name" value="LYSOZYME-LIKE PROTEIN-RELATED"/>
    <property type="match status" value="1"/>
</dbReference>
<evidence type="ECO:0000259" key="4">
    <source>
        <dbReference type="PROSITE" id="PS50111"/>
    </source>
</evidence>
<gene>
    <name evidence="5" type="ordered locus">amb3192</name>
</gene>
<evidence type="ECO:0000256" key="1">
    <source>
        <dbReference type="ARBA" id="ARBA00023224"/>
    </source>
</evidence>
<dbReference type="AlphaFoldDB" id="Q2W2C9"/>
<dbReference type="Pfam" id="PF13682">
    <property type="entry name" value="CZB"/>
    <property type="match status" value="1"/>
</dbReference>
<keyword evidence="1 3" id="KW-0807">Transducer</keyword>
<accession>Q2W2C9</accession>
<dbReference type="InterPro" id="IPR025991">
    <property type="entry name" value="Chemoreceptor_zinc-bind_dom"/>
</dbReference>
<dbReference type="GO" id="GO:0006935">
    <property type="term" value="P:chemotaxis"/>
    <property type="evidence" value="ECO:0007669"/>
    <property type="project" value="InterPro"/>
</dbReference>
<dbReference type="PANTHER" id="PTHR32089">
    <property type="entry name" value="METHYL-ACCEPTING CHEMOTAXIS PROTEIN MCPB"/>
    <property type="match status" value="1"/>
</dbReference>
<name>Q2W2C9_PARM1</name>
<dbReference type="PRINTS" id="PR00260">
    <property type="entry name" value="CHEMTRNSDUCR"/>
</dbReference>
<dbReference type="InterPro" id="IPR004089">
    <property type="entry name" value="MCPsignal_dom"/>
</dbReference>
<dbReference type="KEGG" id="mag:amb3192"/>
<reference evidence="5 6" key="1">
    <citation type="journal article" date="2005" name="DNA Res.">
        <title>Complete genome sequence of the facultative anaerobic magnetotactic bacterium Magnetospirillum sp. strain AMB-1.</title>
        <authorList>
            <person name="Matsunaga T."/>
            <person name="Okamura Y."/>
            <person name="Fukuda Y."/>
            <person name="Wahyudi A.T."/>
            <person name="Murase Y."/>
            <person name="Takeyama H."/>
        </authorList>
    </citation>
    <scope>NUCLEOTIDE SEQUENCE [LARGE SCALE GENOMIC DNA]</scope>
    <source>
        <strain evidence="6">ATCC 700264 / AMB-1</strain>
    </source>
</reference>
<dbReference type="GO" id="GO:0016020">
    <property type="term" value="C:membrane"/>
    <property type="evidence" value="ECO:0007669"/>
    <property type="project" value="InterPro"/>
</dbReference>
<dbReference type="InterPro" id="IPR004090">
    <property type="entry name" value="Chemotax_Me-accpt_rcpt"/>
</dbReference>
<dbReference type="SMART" id="SM00283">
    <property type="entry name" value="MA"/>
    <property type="match status" value="1"/>
</dbReference>
<comment type="similarity">
    <text evidence="2">Belongs to the methyl-accepting chemotaxis (MCP) protein family.</text>
</comment>
<dbReference type="Pfam" id="PF00015">
    <property type="entry name" value="MCPsignal"/>
    <property type="match status" value="1"/>
</dbReference>
<dbReference type="Proteomes" id="UP000007058">
    <property type="component" value="Chromosome"/>
</dbReference>